<accession>A0ABV1XM61</accession>
<proteinExistence type="predicted"/>
<keyword evidence="2" id="KW-1133">Transmembrane helix</keyword>
<dbReference type="RefSeq" id="WP_190070014.1">
    <property type="nucleotide sequence ID" value="NZ_BNBM01000004.1"/>
</dbReference>
<gene>
    <name evidence="3" type="ORF">ABT384_07885</name>
</gene>
<feature type="region of interest" description="Disordered" evidence="1">
    <location>
        <begin position="631"/>
        <end position="656"/>
    </location>
</feature>
<dbReference type="EMBL" id="JBEPFB010000003">
    <property type="protein sequence ID" value="MER7372570.1"/>
    <property type="molecule type" value="Genomic_DNA"/>
</dbReference>
<evidence type="ECO:0000313" key="3">
    <source>
        <dbReference type="EMBL" id="MER7372570.1"/>
    </source>
</evidence>
<sequence length="656" mass="72247">MAGTVLLAGGVAVTPGAAAVGGQVHQQVRSDTTPAEPNEIRWLSTDLARFAWLYRKSHKISAGRNVAVFEYIDNDGNLQMKAMASGESENNGGHSERNLIAWLKKQGIPLDNVRRVYSDLEPCEIPGGYCKKAIATQLKNVREVTYAIGYSGDKASRAEAIKKMKRLIRQTMSFERKLRQTFKGAKKGGCVDPALFPRHGDSSLGSGRHIALAAQAAAADPCEDAEDSKAPPSGLAQRLSDPGGIDFSRLELRYLSDVGSGGGLKYAFQAPATADGDQNSDTGLTNTQEASDAFFTWLELRPSTFWVNLNPNEPDRIIDPDLGRTDAGRVMLQADLTLKKTTGRLIHPDSELGARFWKQLSGECISFRTWIVPSPATVYTEGNELYILKAPLNVQMETQYLKVRGEKSAVSCAKQPESVQAHNEELFRSLILPKVVEAVNTAPEYADLRRVYLSRVAAEWYRKLSERESTTYAEMIDNGDISAYTTQHDWKPVDTFNQYVDSYKKGEFKVTHRTRKGDYVYTNTYIYGGVDLTNIPFTSLTPAQLDATAPDLTRNISRSLSTPMTDAAHDQVWLGGEAVTKRDAGTSDSGGAADTQATPIKSGTGDGGTQWWFFLLLTALAVVTGSAFLRQRRRRTTSPRQQVSRPSRGEDFRDYL</sequence>
<reference evidence="3 4" key="1">
    <citation type="submission" date="2024-06" db="EMBL/GenBank/DDBJ databases">
        <title>The Natural Products Discovery Center: Release of the First 8490 Sequenced Strains for Exploring Actinobacteria Biosynthetic Diversity.</title>
        <authorList>
            <person name="Kalkreuter E."/>
            <person name="Kautsar S.A."/>
            <person name="Yang D."/>
            <person name="Bader C.D."/>
            <person name="Teijaro C.N."/>
            <person name="Fluegel L."/>
            <person name="Davis C.M."/>
            <person name="Simpson J.R."/>
            <person name="Lauterbach L."/>
            <person name="Steele A.D."/>
            <person name="Gui C."/>
            <person name="Meng S."/>
            <person name="Li G."/>
            <person name="Viehrig K."/>
            <person name="Ye F."/>
            <person name="Su P."/>
            <person name="Kiefer A.F."/>
            <person name="Nichols A."/>
            <person name="Cepeda A.J."/>
            <person name="Yan W."/>
            <person name="Fan B."/>
            <person name="Jiang Y."/>
            <person name="Adhikari A."/>
            <person name="Zheng C.-J."/>
            <person name="Schuster L."/>
            <person name="Cowan T.M."/>
            <person name="Smanski M.J."/>
            <person name="Chevrette M.G."/>
            <person name="De Carvalho L.P.S."/>
            <person name="Shen B."/>
        </authorList>
    </citation>
    <scope>NUCLEOTIDE SEQUENCE [LARGE SCALE GENOMIC DNA]</scope>
    <source>
        <strain evidence="3 4">NPDC000155</strain>
    </source>
</reference>
<organism evidence="3 4">
    <name type="scientific">Streptomyces lanatus</name>
    <dbReference type="NCBI Taxonomy" id="66900"/>
    <lineage>
        <taxon>Bacteria</taxon>
        <taxon>Bacillati</taxon>
        <taxon>Actinomycetota</taxon>
        <taxon>Actinomycetes</taxon>
        <taxon>Kitasatosporales</taxon>
        <taxon>Streptomycetaceae</taxon>
        <taxon>Streptomyces</taxon>
    </lineage>
</organism>
<comment type="caution">
    <text evidence="3">The sequence shown here is derived from an EMBL/GenBank/DDBJ whole genome shotgun (WGS) entry which is preliminary data.</text>
</comment>
<name>A0ABV1XM61_9ACTN</name>
<dbReference type="InterPro" id="IPR032722">
    <property type="entry name" value="Deaminase_XOO_2897"/>
</dbReference>
<feature type="region of interest" description="Disordered" evidence="1">
    <location>
        <begin position="581"/>
        <end position="602"/>
    </location>
</feature>
<dbReference type="Pfam" id="PF14440">
    <property type="entry name" value="XOO_2897-deam"/>
    <property type="match status" value="1"/>
</dbReference>
<keyword evidence="2" id="KW-0472">Membrane</keyword>
<feature type="region of interest" description="Disordered" evidence="1">
    <location>
        <begin position="221"/>
        <end position="240"/>
    </location>
</feature>
<keyword evidence="4" id="KW-1185">Reference proteome</keyword>
<evidence type="ECO:0000256" key="1">
    <source>
        <dbReference type="SAM" id="MobiDB-lite"/>
    </source>
</evidence>
<feature type="transmembrane region" description="Helical" evidence="2">
    <location>
        <begin position="611"/>
        <end position="629"/>
    </location>
</feature>
<feature type="compositionally biased region" description="Basic and acidic residues" evidence="1">
    <location>
        <begin position="647"/>
        <end position="656"/>
    </location>
</feature>
<keyword evidence="2" id="KW-0812">Transmembrane</keyword>
<evidence type="ECO:0000256" key="2">
    <source>
        <dbReference type="SAM" id="Phobius"/>
    </source>
</evidence>
<protein>
    <submittedName>
        <fullName evidence="3">Nucleic acid/nucleotide deaminase domain-containing protein</fullName>
    </submittedName>
</protein>
<dbReference type="Proteomes" id="UP001486207">
    <property type="component" value="Unassembled WGS sequence"/>
</dbReference>
<evidence type="ECO:0000313" key="4">
    <source>
        <dbReference type="Proteomes" id="UP001486207"/>
    </source>
</evidence>